<dbReference type="SUPFAM" id="SSF54637">
    <property type="entry name" value="Thioesterase/thiol ester dehydrase-isomerase"/>
    <property type="match status" value="2"/>
</dbReference>
<dbReference type="GO" id="GO:0003857">
    <property type="term" value="F:(3S)-3-hydroxyacyl-CoA dehydrogenase (NAD+) activity"/>
    <property type="evidence" value="ECO:0007669"/>
    <property type="project" value="TreeGrafter"/>
</dbReference>
<organism evidence="3 4">
    <name type="scientific">Rhizobium sophorae</name>
    <dbReference type="NCBI Taxonomy" id="1535242"/>
    <lineage>
        <taxon>Bacteria</taxon>
        <taxon>Pseudomonadati</taxon>
        <taxon>Pseudomonadota</taxon>
        <taxon>Alphaproteobacteria</taxon>
        <taxon>Hyphomicrobiales</taxon>
        <taxon>Rhizobiaceae</taxon>
        <taxon>Rhizobium/Agrobacterium group</taxon>
        <taxon>Rhizobium</taxon>
    </lineage>
</organism>
<dbReference type="Gene3D" id="3.10.129.10">
    <property type="entry name" value="Hotdog Thioesterase"/>
    <property type="match status" value="1"/>
</dbReference>
<accession>A0A7Y3S2F2</accession>
<protein>
    <submittedName>
        <fullName evidence="3">Dehydratase</fullName>
    </submittedName>
</protein>
<proteinExistence type="predicted"/>
<dbReference type="GO" id="GO:0004300">
    <property type="term" value="F:enoyl-CoA hydratase activity"/>
    <property type="evidence" value="ECO:0007669"/>
    <property type="project" value="TreeGrafter"/>
</dbReference>
<name>A0A7Y3S2F2_9HYPH</name>
<dbReference type="AlphaFoldDB" id="A0A7Y3S2F2"/>
<dbReference type="CDD" id="cd03448">
    <property type="entry name" value="HDE_HSD"/>
    <property type="match status" value="1"/>
</dbReference>
<dbReference type="Proteomes" id="UP000519972">
    <property type="component" value="Unassembled WGS sequence"/>
</dbReference>
<dbReference type="EMBL" id="JABFCN010000003">
    <property type="protein sequence ID" value="NNU35401.1"/>
    <property type="molecule type" value="Genomic_DNA"/>
</dbReference>
<comment type="caution">
    <text evidence="3">The sequence shown here is derived from an EMBL/GenBank/DDBJ whole genome shotgun (WGS) entry which is preliminary data.</text>
</comment>
<dbReference type="InterPro" id="IPR002539">
    <property type="entry name" value="MaoC-like_dom"/>
</dbReference>
<dbReference type="PANTHER" id="PTHR13078">
    <property type="entry name" value="PEROXISOMAL MULTIFUNCTIONAL ENZYME TYPE 2-RELATED"/>
    <property type="match status" value="1"/>
</dbReference>
<dbReference type="InterPro" id="IPR029069">
    <property type="entry name" value="HotDog_dom_sf"/>
</dbReference>
<dbReference type="PANTHER" id="PTHR13078:SF56">
    <property type="entry name" value="PEROXISOMAL MULTIFUNCTIONAL ENZYME TYPE 2"/>
    <property type="match status" value="1"/>
</dbReference>
<dbReference type="GO" id="GO:0044594">
    <property type="term" value="F:17-beta-hydroxysteroid dehydrogenase (NAD+) activity"/>
    <property type="evidence" value="ECO:0007669"/>
    <property type="project" value="TreeGrafter"/>
</dbReference>
<dbReference type="GO" id="GO:0006635">
    <property type="term" value="P:fatty acid beta-oxidation"/>
    <property type="evidence" value="ECO:0007669"/>
    <property type="project" value="TreeGrafter"/>
</dbReference>
<evidence type="ECO:0000313" key="4">
    <source>
        <dbReference type="Proteomes" id="UP000519972"/>
    </source>
</evidence>
<dbReference type="InterPro" id="IPR054357">
    <property type="entry name" value="MFE-2_N"/>
</dbReference>
<feature type="domain" description="MaoC-like" evidence="1">
    <location>
        <begin position="162"/>
        <end position="265"/>
    </location>
</feature>
<sequence>MMLSAQSILDFPVPQATHVVTARDAILYALSVGYGTDGPDDNKTLKYVYERDLVTAPTLANIVAHPGPWMKDAGVDWARLVHSEHRLTIHRPVPLDVPLISRSRVLSVVDRGVEKGVFVSFERLIATADSDEPIATIVQTNACRGDGGCGSAGSAPEPLPKVPDREPDLEFNIDIPDNAALLYRLNGDLNPLHVDPQAAGRSGFDRPILHGLCSFGYAGYAIVAAIDPSMASGLSAIAARFSAPIFPGETITVQMWRNDAEIRFRGLVASRGATILDNGIARLS</sequence>
<feature type="domain" description="Peroxisomal multifunctional enzyme type 2-like N-terminal" evidence="2">
    <location>
        <begin position="20"/>
        <end position="145"/>
    </location>
</feature>
<keyword evidence="4" id="KW-1185">Reference proteome</keyword>
<dbReference type="Pfam" id="PF01575">
    <property type="entry name" value="MaoC_dehydratas"/>
    <property type="match status" value="1"/>
</dbReference>
<dbReference type="RefSeq" id="WP_171375885.1">
    <property type="nucleotide sequence ID" value="NZ_JABFCN010000003.1"/>
</dbReference>
<evidence type="ECO:0000259" key="1">
    <source>
        <dbReference type="Pfam" id="PF01575"/>
    </source>
</evidence>
<dbReference type="Pfam" id="PF22622">
    <property type="entry name" value="MFE-2_hydrat-2_N"/>
    <property type="match status" value="1"/>
</dbReference>
<gene>
    <name evidence="3" type="ORF">G9X64_02580</name>
</gene>
<evidence type="ECO:0000313" key="3">
    <source>
        <dbReference type="EMBL" id="NNU35401.1"/>
    </source>
</evidence>
<reference evidence="3 4" key="1">
    <citation type="submission" date="2020-02" db="EMBL/GenBank/DDBJ databases">
        <authorList>
            <person name="Sun Q."/>
        </authorList>
    </citation>
    <scope>NUCLEOTIDE SEQUENCE [LARGE SCALE GENOMIC DNA]</scope>
    <source>
        <strain evidence="3 4">CCBAU 03386</strain>
    </source>
</reference>
<evidence type="ECO:0000259" key="2">
    <source>
        <dbReference type="Pfam" id="PF22622"/>
    </source>
</evidence>